<evidence type="ECO:0000313" key="1">
    <source>
        <dbReference type="EMBL" id="KAA1258545.1"/>
    </source>
</evidence>
<dbReference type="Proteomes" id="UP000322699">
    <property type="component" value="Unassembled WGS sequence"/>
</dbReference>
<name>A0A5B1CF75_9BACT</name>
<dbReference type="EMBL" id="VRLW01000001">
    <property type="protein sequence ID" value="KAA1258545.1"/>
    <property type="molecule type" value="Genomic_DNA"/>
</dbReference>
<reference evidence="1 2" key="1">
    <citation type="submission" date="2019-08" db="EMBL/GenBank/DDBJ databases">
        <title>Deep-cultivation of Planctomycetes and their phenomic and genomic characterization uncovers novel biology.</title>
        <authorList>
            <person name="Wiegand S."/>
            <person name="Jogler M."/>
            <person name="Boedeker C."/>
            <person name="Pinto D."/>
            <person name="Vollmers J."/>
            <person name="Rivas-Marin E."/>
            <person name="Kohn T."/>
            <person name="Peeters S.H."/>
            <person name="Heuer A."/>
            <person name="Rast P."/>
            <person name="Oberbeckmann S."/>
            <person name="Bunk B."/>
            <person name="Jeske O."/>
            <person name="Meyerdierks A."/>
            <person name="Storesund J.E."/>
            <person name="Kallscheuer N."/>
            <person name="Luecker S."/>
            <person name="Lage O.M."/>
            <person name="Pohl T."/>
            <person name="Merkel B.J."/>
            <person name="Hornburger P."/>
            <person name="Mueller R.-W."/>
            <person name="Bruemmer F."/>
            <person name="Labrenz M."/>
            <person name="Spormann A.M."/>
            <person name="Op Den Camp H."/>
            <person name="Overmann J."/>
            <person name="Amann R."/>
            <person name="Jetten M.S.M."/>
            <person name="Mascher T."/>
            <person name="Medema M.H."/>
            <person name="Devos D.P."/>
            <person name="Kaster A.-K."/>
            <person name="Ovreas L."/>
            <person name="Rohde M."/>
            <person name="Galperin M.Y."/>
            <person name="Jogler C."/>
        </authorList>
    </citation>
    <scope>NUCLEOTIDE SEQUENCE [LARGE SCALE GENOMIC DNA]</scope>
    <source>
        <strain evidence="1 2">LF1</strain>
    </source>
</reference>
<dbReference type="AlphaFoldDB" id="A0A5B1CF75"/>
<accession>A0A5B1CF75</accession>
<dbReference type="RefSeq" id="WP_149752610.1">
    <property type="nucleotide sequence ID" value="NZ_VRLW01000001.1"/>
</dbReference>
<organism evidence="1 2">
    <name type="scientific">Rubripirellula obstinata</name>
    <dbReference type="NCBI Taxonomy" id="406547"/>
    <lineage>
        <taxon>Bacteria</taxon>
        <taxon>Pseudomonadati</taxon>
        <taxon>Planctomycetota</taxon>
        <taxon>Planctomycetia</taxon>
        <taxon>Pirellulales</taxon>
        <taxon>Pirellulaceae</taxon>
        <taxon>Rubripirellula</taxon>
    </lineage>
</organism>
<evidence type="ECO:0000313" key="2">
    <source>
        <dbReference type="Proteomes" id="UP000322699"/>
    </source>
</evidence>
<sequence length="68" mass="7770">MTMDQSLRVKAGAIKNRNVMTRAERVARLKELGQFDESNSIVGMPKVRVVKVSLKRKKKVKKADDEKK</sequence>
<proteinExistence type="predicted"/>
<keyword evidence="2" id="KW-1185">Reference proteome</keyword>
<comment type="caution">
    <text evidence="1">The sequence shown here is derived from an EMBL/GenBank/DDBJ whole genome shotgun (WGS) entry which is preliminary data.</text>
</comment>
<protein>
    <recommendedName>
        <fullName evidence="3">Small basic protein</fullName>
    </recommendedName>
</protein>
<dbReference type="OrthoDB" id="291303at2"/>
<dbReference type="InterPro" id="IPR026405">
    <property type="entry name" value="Chlam/Ver/Plancto_rRNA"/>
</dbReference>
<dbReference type="NCBIfam" id="TIGR04137">
    <property type="entry name" value="Chlam_Ver_rRNA"/>
    <property type="match status" value="1"/>
</dbReference>
<evidence type="ECO:0008006" key="3">
    <source>
        <dbReference type="Google" id="ProtNLM"/>
    </source>
</evidence>
<gene>
    <name evidence="1" type="ORF">LF1_10650</name>
</gene>